<evidence type="ECO:0000313" key="2">
    <source>
        <dbReference type="Proteomes" id="UP000232412"/>
    </source>
</evidence>
<name>A0A2H1EI64_9ARCH</name>
<reference evidence="2" key="1">
    <citation type="submission" date="2016-12" db="EMBL/GenBank/DDBJ databases">
        <authorList>
            <person name="Herbold C."/>
        </authorList>
    </citation>
    <scope>NUCLEOTIDE SEQUENCE [LARGE SCALE GENOMIC DNA]</scope>
</reference>
<dbReference type="RefSeq" id="WP_133124074.1">
    <property type="nucleotide sequence ID" value="NZ_FRFC01000003.1"/>
</dbReference>
<dbReference type="OrthoDB" id="10982at2157"/>
<accession>A0A2H1EI64</accession>
<evidence type="ECO:0000313" key="1">
    <source>
        <dbReference type="EMBL" id="SHO45936.1"/>
    </source>
</evidence>
<dbReference type="Proteomes" id="UP000232412">
    <property type="component" value="Unassembled WGS sequence"/>
</dbReference>
<keyword evidence="2" id="KW-1185">Reference proteome</keyword>
<dbReference type="AlphaFoldDB" id="A0A2H1EI64"/>
<dbReference type="EMBL" id="FRFC01000003">
    <property type="protein sequence ID" value="SHO45936.1"/>
    <property type="molecule type" value="Genomic_DNA"/>
</dbReference>
<protein>
    <submittedName>
        <fullName evidence="1">Uncharacterized protein</fullName>
    </submittedName>
</protein>
<proteinExistence type="predicted"/>
<sequence length="278" mass="32271">MPVFQKQVMLDKYQSDILQKIIKKYKISQDIIPKIKDAITRIDSIDQANTFRYEPASEFEKKIQHLNGLKEKATKAFEPFAKMYHTSLCAAMGVPMSESIESSKETGSYSAIYELFGLTNAKAKMFGLQAMYCALEGQKNDTLPSYNIVFDRDSPWTYRNEVEHMEEYARYHFNSYVIHHIQNQDENPFEPVIELYEFGAADFIFMQTESNKTRKERLATFHTLNIPDKGNVIAVHMTGDQSILHYRRWGDPYFAIKPTKQDTGLEIIGIADQRFRTN</sequence>
<gene>
    <name evidence="1" type="ORF">NSIN_20828</name>
</gene>
<organism evidence="1 2">
    <name type="scientific">Nitrosotalea sinensis</name>
    <dbReference type="NCBI Taxonomy" id="1499975"/>
    <lineage>
        <taxon>Archaea</taxon>
        <taxon>Nitrososphaerota</taxon>
        <taxon>Nitrososphaeria</taxon>
        <taxon>Nitrosotaleales</taxon>
        <taxon>Nitrosotaleaceae</taxon>
        <taxon>Nitrosotalea</taxon>
    </lineage>
</organism>